<gene>
    <name evidence="3" type="ORF">KUL25_05365</name>
    <name evidence="4" type="ORF">KUL25_05370</name>
</gene>
<feature type="domain" description="Solute-binding protein family 3/N-terminal" evidence="2">
    <location>
        <begin position="13"/>
        <end position="227"/>
    </location>
</feature>
<keyword evidence="1" id="KW-0732">Signal</keyword>
<evidence type="ECO:0000259" key="2">
    <source>
        <dbReference type="SMART" id="SM00062"/>
    </source>
</evidence>
<dbReference type="SUPFAM" id="SSF53850">
    <property type="entry name" value="Periplasmic binding protein-like II"/>
    <property type="match status" value="1"/>
</dbReference>
<reference evidence="4 5" key="1">
    <citation type="submission" date="2021-07" db="EMBL/GenBank/DDBJ databases">
        <title>Karlodiniumbacter phycospheric gen. nov., sp. nov., a phycosphere bacterium isolated from karlodinium veneficum.</title>
        <authorList>
            <person name="Peng Y."/>
            <person name="Jiang L."/>
            <person name="Lee J."/>
        </authorList>
    </citation>
    <scope>NUCLEOTIDE SEQUENCE</scope>
    <source>
        <strain evidence="4 5">N5</strain>
    </source>
</reference>
<dbReference type="EMBL" id="CP078073">
    <property type="protein sequence ID" value="QXL88946.1"/>
    <property type="molecule type" value="Genomic_DNA"/>
</dbReference>
<evidence type="ECO:0000256" key="1">
    <source>
        <dbReference type="ARBA" id="ARBA00022729"/>
    </source>
</evidence>
<dbReference type="PANTHER" id="PTHR35936">
    <property type="entry name" value="MEMBRANE-BOUND LYTIC MUREIN TRANSGLYCOSYLASE F"/>
    <property type="match status" value="1"/>
</dbReference>
<dbReference type="AlphaFoldDB" id="A0A975TXA0"/>
<evidence type="ECO:0000313" key="5">
    <source>
        <dbReference type="Proteomes" id="UP000693972"/>
    </source>
</evidence>
<dbReference type="Gene3D" id="3.40.190.10">
    <property type="entry name" value="Periplasmic binding protein-like II"/>
    <property type="match status" value="2"/>
</dbReference>
<proteinExistence type="predicted"/>
<keyword evidence="5" id="KW-1185">Reference proteome</keyword>
<dbReference type="RefSeq" id="WP_257892004.1">
    <property type="nucleotide sequence ID" value="NZ_JAIMBW010000001.1"/>
</dbReference>
<evidence type="ECO:0000313" key="3">
    <source>
        <dbReference type="EMBL" id="MBY4892189.1"/>
    </source>
</evidence>
<protein>
    <submittedName>
        <fullName evidence="4">Transporter substrate-binding domain-containing protein</fullName>
    </submittedName>
</protein>
<dbReference type="Proteomes" id="UP000693972">
    <property type="component" value="Unassembled WGS sequence"/>
</dbReference>
<dbReference type="EMBL" id="JAIMBW010000001">
    <property type="protein sequence ID" value="MBY4892189.1"/>
    <property type="molecule type" value="Genomic_DNA"/>
</dbReference>
<dbReference type="Pfam" id="PF00497">
    <property type="entry name" value="SBP_bac_3"/>
    <property type="match status" value="1"/>
</dbReference>
<evidence type="ECO:0000313" key="4">
    <source>
        <dbReference type="EMBL" id="QXL88946.1"/>
    </source>
</evidence>
<accession>A0A975TXA0</accession>
<sequence>MTANLADIAKDGVLRVAINTGNRALVQTEGGTLTGVSPALARRLAAALNVTLEPVIYSGAGKVFADAERDVWDVAFLAIDATRARKVSFTRPYHVIEATYAVRAASPIQDVVDVDQAGTQVLTSTGSAYDMHLSANLHHADLAHSGTPPESFAEFRDGRGDAVAGVRASLHRAFGADDAFRILPGVLTRVSQAMVLPGPDNATIEPLDSFVGAAIDEGFVAQALDPRE</sequence>
<dbReference type="PANTHER" id="PTHR35936:SF17">
    <property type="entry name" value="ARGININE-BINDING EXTRACELLULAR PROTEIN ARTP"/>
    <property type="match status" value="1"/>
</dbReference>
<dbReference type="InterPro" id="IPR001638">
    <property type="entry name" value="Solute-binding_3/MltF_N"/>
</dbReference>
<name>A0A975TXA0_9RHOB</name>
<dbReference type="SMART" id="SM00062">
    <property type="entry name" value="PBPb"/>
    <property type="match status" value="1"/>
</dbReference>
<organism evidence="4">
    <name type="scientific">Gymnodinialimonas phycosphaerae</name>
    <dbReference type="NCBI Taxonomy" id="2841589"/>
    <lineage>
        <taxon>Bacteria</taxon>
        <taxon>Pseudomonadati</taxon>
        <taxon>Pseudomonadota</taxon>
        <taxon>Alphaproteobacteria</taxon>
        <taxon>Rhodobacterales</taxon>
        <taxon>Paracoccaceae</taxon>
        <taxon>Gymnodinialimonas</taxon>
    </lineage>
</organism>